<evidence type="ECO:0000313" key="5">
    <source>
        <dbReference type="Proteomes" id="UP000326509"/>
    </source>
</evidence>
<dbReference type="InterPro" id="IPR021255">
    <property type="entry name" value="DUF2807"/>
</dbReference>
<organism evidence="4 5">
    <name type="scientific">Patiriisocius marinus</name>
    <dbReference type="NCBI Taxonomy" id="1397112"/>
    <lineage>
        <taxon>Bacteria</taxon>
        <taxon>Pseudomonadati</taxon>
        <taxon>Bacteroidota</taxon>
        <taxon>Flavobacteriia</taxon>
        <taxon>Flavobacteriales</taxon>
        <taxon>Flavobacteriaceae</taxon>
        <taxon>Patiriisocius</taxon>
    </lineage>
</organism>
<keyword evidence="2" id="KW-0732">Signal</keyword>
<evidence type="ECO:0000256" key="1">
    <source>
        <dbReference type="SAM" id="MobiDB-lite"/>
    </source>
</evidence>
<dbReference type="OrthoDB" id="5585143at2"/>
<dbReference type="AlphaFoldDB" id="A0A5J4IZW3"/>
<feature type="chain" id="PRO_5023837246" evidence="2">
    <location>
        <begin position="22"/>
        <end position="240"/>
    </location>
</feature>
<feature type="domain" description="Putative auto-transporter adhesin head GIN" evidence="3">
    <location>
        <begin position="44"/>
        <end position="224"/>
    </location>
</feature>
<evidence type="ECO:0000313" key="4">
    <source>
        <dbReference type="EMBL" id="GER59033.1"/>
    </source>
</evidence>
<name>A0A5J4IZW3_9FLAO</name>
<comment type="caution">
    <text evidence="4">The sequence shown here is derived from an EMBL/GenBank/DDBJ whole genome shotgun (WGS) entry which is preliminary data.</text>
</comment>
<dbReference type="Proteomes" id="UP000326509">
    <property type="component" value="Unassembled WGS sequence"/>
</dbReference>
<feature type="compositionally biased region" description="Basic and acidic residues" evidence="1">
    <location>
        <begin position="226"/>
        <end position="240"/>
    </location>
</feature>
<dbReference type="RefSeq" id="WP_151673110.1">
    <property type="nucleotide sequence ID" value="NZ_BKCG01000002.1"/>
</dbReference>
<keyword evidence="4" id="KW-0449">Lipoprotein</keyword>
<feature type="signal peptide" evidence="2">
    <location>
        <begin position="1"/>
        <end position="21"/>
    </location>
</feature>
<dbReference type="Pfam" id="PF10988">
    <property type="entry name" value="DUF2807"/>
    <property type="match status" value="1"/>
</dbReference>
<keyword evidence="5" id="KW-1185">Reference proteome</keyword>
<evidence type="ECO:0000256" key="2">
    <source>
        <dbReference type="SAM" id="SignalP"/>
    </source>
</evidence>
<feature type="region of interest" description="Disordered" evidence="1">
    <location>
        <begin position="219"/>
        <end position="240"/>
    </location>
</feature>
<reference evidence="4 5" key="1">
    <citation type="submission" date="2019-08" db="EMBL/GenBank/DDBJ databases">
        <title>Draft genome sequence of Ulvibacter marinus type strain NBRC 109484.</title>
        <authorList>
            <person name="Kawano K."/>
            <person name="Ushijima N."/>
            <person name="Kihara M."/>
            <person name="Itoh H."/>
        </authorList>
    </citation>
    <scope>NUCLEOTIDE SEQUENCE [LARGE SCALE GENOMIC DNA]</scope>
    <source>
        <strain evidence="4 5">NBRC 109484</strain>
    </source>
</reference>
<dbReference type="PROSITE" id="PS51257">
    <property type="entry name" value="PROKAR_LIPOPROTEIN"/>
    <property type="match status" value="1"/>
</dbReference>
<dbReference type="Gene3D" id="2.160.20.120">
    <property type="match status" value="1"/>
</dbReference>
<evidence type="ECO:0000259" key="3">
    <source>
        <dbReference type="Pfam" id="PF10988"/>
    </source>
</evidence>
<sequence>MKAIKLLFICVLTFTAVSCQWDINLNKVNGNGNVVTEERDNIRDFDRVKGSAGLQVFLKEGKEQKVVVEADDNLMAVIETYVEDGMLRIGVDGNIGRASSKKVFVTYTTLNEVRASSGSHVIVEDEIKNEDITLDASSGAMLEASVFSKKLYLEASSGANVEVTGKTKELRSKASSGGHINAENVLSAVCNARASSGGHIQVNVKDKLEAKATSGGQIDYYGDPSVKSENKNYSGDVRKM</sequence>
<proteinExistence type="predicted"/>
<protein>
    <submittedName>
        <fullName evidence="4">Lipoprotein</fullName>
    </submittedName>
</protein>
<dbReference type="EMBL" id="BKCG01000002">
    <property type="protein sequence ID" value="GER59033.1"/>
    <property type="molecule type" value="Genomic_DNA"/>
</dbReference>
<accession>A0A5J4IZW3</accession>
<gene>
    <name evidence="4" type="ORF">ULMA_11410</name>
</gene>